<keyword evidence="4 13" id="KW-0894">Sodium channel</keyword>
<evidence type="ECO:0008006" key="17">
    <source>
        <dbReference type="Google" id="ProtNLM"/>
    </source>
</evidence>
<dbReference type="PANTHER" id="PTHR11690:SF269">
    <property type="entry name" value="DEGENERIN-LIKE PROTEIN ASIC-2"/>
    <property type="match status" value="1"/>
</dbReference>
<evidence type="ECO:0000256" key="3">
    <source>
        <dbReference type="ARBA" id="ARBA00022448"/>
    </source>
</evidence>
<keyword evidence="10" id="KW-0325">Glycoprotein</keyword>
<comment type="similarity">
    <text evidence="2 13">Belongs to the amiloride-sensitive sodium channel (TC 1.A.6) family.</text>
</comment>
<name>A0AAN5CHZ1_9BILA</name>
<keyword evidence="5 13" id="KW-0812">Transmembrane</keyword>
<evidence type="ECO:0000256" key="5">
    <source>
        <dbReference type="ARBA" id="ARBA00022692"/>
    </source>
</evidence>
<evidence type="ECO:0000313" key="15">
    <source>
        <dbReference type="EMBL" id="GMR44741.1"/>
    </source>
</evidence>
<dbReference type="EMBL" id="BTRK01000004">
    <property type="protein sequence ID" value="GMR44741.1"/>
    <property type="molecule type" value="Genomic_DNA"/>
</dbReference>
<keyword evidence="11 13" id="KW-0739">Sodium transport</keyword>
<keyword evidence="6 14" id="KW-1133">Transmembrane helix</keyword>
<evidence type="ECO:0000256" key="8">
    <source>
        <dbReference type="ARBA" id="ARBA00023065"/>
    </source>
</evidence>
<feature type="transmembrane region" description="Helical" evidence="14">
    <location>
        <begin position="6"/>
        <end position="25"/>
    </location>
</feature>
<accession>A0AAN5CHZ1</accession>
<evidence type="ECO:0000256" key="2">
    <source>
        <dbReference type="ARBA" id="ARBA00007193"/>
    </source>
</evidence>
<proteinExistence type="inferred from homology"/>
<evidence type="ECO:0000256" key="6">
    <source>
        <dbReference type="ARBA" id="ARBA00022989"/>
    </source>
</evidence>
<keyword evidence="3 13" id="KW-0813">Transport</keyword>
<comment type="caution">
    <text evidence="15">The sequence shown here is derived from an EMBL/GenBank/DDBJ whole genome shotgun (WGS) entry which is preliminary data.</text>
</comment>
<evidence type="ECO:0000313" key="16">
    <source>
        <dbReference type="Proteomes" id="UP001328107"/>
    </source>
</evidence>
<dbReference type="AlphaFoldDB" id="A0AAN5CHZ1"/>
<keyword evidence="8 13" id="KW-0406">Ion transport</keyword>
<dbReference type="InterPro" id="IPR001873">
    <property type="entry name" value="ENaC"/>
</dbReference>
<evidence type="ECO:0000256" key="10">
    <source>
        <dbReference type="ARBA" id="ARBA00023180"/>
    </source>
</evidence>
<evidence type="ECO:0000256" key="13">
    <source>
        <dbReference type="RuleBase" id="RU000679"/>
    </source>
</evidence>
<keyword evidence="16" id="KW-1185">Reference proteome</keyword>
<feature type="non-terminal residue" evidence="15">
    <location>
        <position position="60"/>
    </location>
</feature>
<dbReference type="PANTHER" id="PTHR11690">
    <property type="entry name" value="AMILORIDE-SENSITIVE SODIUM CHANNEL-RELATED"/>
    <property type="match status" value="1"/>
</dbReference>
<sequence>LSALFAIIFIVMLGLFIFITTNLIIKYLKYPSSTEVSLKIVPQQFPRFSFCNENPLKRSI</sequence>
<evidence type="ECO:0000256" key="11">
    <source>
        <dbReference type="ARBA" id="ARBA00023201"/>
    </source>
</evidence>
<dbReference type="Proteomes" id="UP001328107">
    <property type="component" value="Unassembled WGS sequence"/>
</dbReference>
<dbReference type="GO" id="GO:0005886">
    <property type="term" value="C:plasma membrane"/>
    <property type="evidence" value="ECO:0007669"/>
    <property type="project" value="TreeGrafter"/>
</dbReference>
<dbReference type="Pfam" id="PF00858">
    <property type="entry name" value="ASC"/>
    <property type="match status" value="1"/>
</dbReference>
<evidence type="ECO:0000256" key="12">
    <source>
        <dbReference type="ARBA" id="ARBA00023303"/>
    </source>
</evidence>
<protein>
    <recommendedName>
        <fullName evidence="17">Ion channel</fullName>
    </recommendedName>
</protein>
<evidence type="ECO:0000256" key="7">
    <source>
        <dbReference type="ARBA" id="ARBA00023053"/>
    </source>
</evidence>
<keyword evidence="9 14" id="KW-0472">Membrane</keyword>
<evidence type="ECO:0000256" key="1">
    <source>
        <dbReference type="ARBA" id="ARBA00004141"/>
    </source>
</evidence>
<comment type="subcellular location">
    <subcellularLocation>
        <location evidence="1">Membrane</location>
        <topology evidence="1">Multi-pass membrane protein</topology>
    </subcellularLocation>
</comment>
<gene>
    <name evidence="15" type="ORF">PMAYCL1PPCAC_14936</name>
</gene>
<evidence type="ECO:0000256" key="4">
    <source>
        <dbReference type="ARBA" id="ARBA00022461"/>
    </source>
</evidence>
<organism evidence="15 16">
    <name type="scientific">Pristionchus mayeri</name>
    <dbReference type="NCBI Taxonomy" id="1317129"/>
    <lineage>
        <taxon>Eukaryota</taxon>
        <taxon>Metazoa</taxon>
        <taxon>Ecdysozoa</taxon>
        <taxon>Nematoda</taxon>
        <taxon>Chromadorea</taxon>
        <taxon>Rhabditida</taxon>
        <taxon>Rhabditina</taxon>
        <taxon>Diplogasteromorpha</taxon>
        <taxon>Diplogasteroidea</taxon>
        <taxon>Neodiplogasteridae</taxon>
        <taxon>Pristionchus</taxon>
    </lineage>
</organism>
<keyword evidence="7" id="KW-0915">Sodium</keyword>
<reference evidence="16" key="1">
    <citation type="submission" date="2022-10" db="EMBL/GenBank/DDBJ databases">
        <title>Genome assembly of Pristionchus species.</title>
        <authorList>
            <person name="Yoshida K."/>
            <person name="Sommer R.J."/>
        </authorList>
    </citation>
    <scope>NUCLEOTIDE SEQUENCE [LARGE SCALE GENOMIC DNA]</scope>
    <source>
        <strain evidence="16">RS5460</strain>
    </source>
</reference>
<evidence type="ECO:0000256" key="9">
    <source>
        <dbReference type="ARBA" id="ARBA00023136"/>
    </source>
</evidence>
<keyword evidence="12 13" id="KW-0407">Ion channel</keyword>
<feature type="non-terminal residue" evidence="15">
    <location>
        <position position="1"/>
    </location>
</feature>
<evidence type="ECO:0000256" key="14">
    <source>
        <dbReference type="SAM" id="Phobius"/>
    </source>
</evidence>
<dbReference type="GO" id="GO:0015280">
    <property type="term" value="F:ligand-gated sodium channel activity"/>
    <property type="evidence" value="ECO:0007669"/>
    <property type="project" value="TreeGrafter"/>
</dbReference>